<keyword evidence="2" id="KW-1185">Reference proteome</keyword>
<gene>
    <name evidence="1" type="ORF">OEZ85_002937</name>
</gene>
<dbReference type="EMBL" id="CP126212">
    <property type="protein sequence ID" value="WIA14411.1"/>
    <property type="molecule type" value="Genomic_DNA"/>
</dbReference>
<evidence type="ECO:0008006" key="3">
    <source>
        <dbReference type="Google" id="ProtNLM"/>
    </source>
</evidence>
<dbReference type="Proteomes" id="UP001244341">
    <property type="component" value="Chromosome 5b"/>
</dbReference>
<evidence type="ECO:0000313" key="1">
    <source>
        <dbReference type="EMBL" id="WIA14411.1"/>
    </source>
</evidence>
<accession>A0ABY8TZ27</accession>
<name>A0ABY8TZ27_TETOB</name>
<sequence>MDTGDRISQSLSAASEAIGAAVSGGARNTRYATQKNMEMSKLTTKRSADSWEFNGSSGARKLLAGVTMDTGDRISHSLSAASEAIGAAVSGGGRNTRYATQKNMEMSKLTTKRSADSWEFSGGGARKLLAGVTMDTGDRISHSLSAASEAIGAAVSSGGRNTRYATQKNMEMSKLTTKRSADSWEFSGGGARKLLAGVTMDTGDRISHSLSAASEAIGAAVSGGGRNTRYATQKNMEMSKLTTKRSADSWEFNGSSGARKLLTGETMETGDRISNSLSAASDAISAAVAGGARNTRYATKKNMEMSKLTTKRSADSWEFSP</sequence>
<organism evidence="1 2">
    <name type="scientific">Tetradesmus obliquus</name>
    <name type="common">Green alga</name>
    <name type="synonym">Acutodesmus obliquus</name>
    <dbReference type="NCBI Taxonomy" id="3088"/>
    <lineage>
        <taxon>Eukaryota</taxon>
        <taxon>Viridiplantae</taxon>
        <taxon>Chlorophyta</taxon>
        <taxon>core chlorophytes</taxon>
        <taxon>Chlorophyceae</taxon>
        <taxon>CS clade</taxon>
        <taxon>Sphaeropleales</taxon>
        <taxon>Scenedesmaceae</taxon>
        <taxon>Tetradesmus</taxon>
    </lineage>
</organism>
<reference evidence="1 2" key="1">
    <citation type="submission" date="2023-05" db="EMBL/GenBank/DDBJ databases">
        <title>A 100% complete, gapless, phased diploid assembly of the Scenedesmus obliquus UTEX 3031 genome.</title>
        <authorList>
            <person name="Biondi T.C."/>
            <person name="Hanschen E.R."/>
            <person name="Kwon T."/>
            <person name="Eng W."/>
            <person name="Kruse C.P.S."/>
            <person name="Koehler S.I."/>
            <person name="Kunde Y."/>
            <person name="Gleasner C.D."/>
            <person name="You Mak K.T."/>
            <person name="Polle J."/>
            <person name="Hovde B.T."/>
            <person name="Starkenburg S.R."/>
        </authorList>
    </citation>
    <scope>NUCLEOTIDE SEQUENCE [LARGE SCALE GENOMIC DNA]</scope>
    <source>
        <strain evidence="1 2">DOE0152z</strain>
    </source>
</reference>
<evidence type="ECO:0000313" key="2">
    <source>
        <dbReference type="Proteomes" id="UP001244341"/>
    </source>
</evidence>
<proteinExistence type="predicted"/>
<protein>
    <recommendedName>
        <fullName evidence="3">Senescence domain-containing protein</fullName>
    </recommendedName>
</protein>